<proteinExistence type="predicted"/>
<dbReference type="EMBL" id="LXQA010309446">
    <property type="protein sequence ID" value="MCI42820.1"/>
    <property type="molecule type" value="Genomic_DNA"/>
</dbReference>
<dbReference type="Proteomes" id="UP000265520">
    <property type="component" value="Unassembled WGS sequence"/>
</dbReference>
<dbReference type="AlphaFoldDB" id="A0A392S473"/>
<keyword evidence="2" id="KW-1185">Reference proteome</keyword>
<feature type="non-terminal residue" evidence="1">
    <location>
        <position position="1"/>
    </location>
</feature>
<sequence>DKPSGSPYTPSLSIAPATDLRKFHNSVAFHHSSDEPSEVHRFLSLSIAQRPPKQPKFQNLSK</sequence>
<reference evidence="1 2" key="1">
    <citation type="journal article" date="2018" name="Front. Plant Sci.">
        <title>Red Clover (Trifolium pratense) and Zigzag Clover (T. medium) - A Picture of Genomic Similarities and Differences.</title>
        <authorList>
            <person name="Dluhosova J."/>
            <person name="Istvanek J."/>
            <person name="Nedelnik J."/>
            <person name="Repkova J."/>
        </authorList>
    </citation>
    <scope>NUCLEOTIDE SEQUENCE [LARGE SCALE GENOMIC DNA]</scope>
    <source>
        <strain evidence="2">cv. 10/8</strain>
        <tissue evidence="1">Leaf</tissue>
    </source>
</reference>
<protein>
    <submittedName>
        <fullName evidence="1">Uncharacterized protein</fullName>
    </submittedName>
</protein>
<comment type="caution">
    <text evidence="1">The sequence shown here is derived from an EMBL/GenBank/DDBJ whole genome shotgun (WGS) entry which is preliminary data.</text>
</comment>
<evidence type="ECO:0000313" key="2">
    <source>
        <dbReference type="Proteomes" id="UP000265520"/>
    </source>
</evidence>
<accession>A0A392S473</accession>
<evidence type="ECO:0000313" key="1">
    <source>
        <dbReference type="EMBL" id="MCI42820.1"/>
    </source>
</evidence>
<organism evidence="1 2">
    <name type="scientific">Trifolium medium</name>
    <dbReference type="NCBI Taxonomy" id="97028"/>
    <lineage>
        <taxon>Eukaryota</taxon>
        <taxon>Viridiplantae</taxon>
        <taxon>Streptophyta</taxon>
        <taxon>Embryophyta</taxon>
        <taxon>Tracheophyta</taxon>
        <taxon>Spermatophyta</taxon>
        <taxon>Magnoliopsida</taxon>
        <taxon>eudicotyledons</taxon>
        <taxon>Gunneridae</taxon>
        <taxon>Pentapetalae</taxon>
        <taxon>rosids</taxon>
        <taxon>fabids</taxon>
        <taxon>Fabales</taxon>
        <taxon>Fabaceae</taxon>
        <taxon>Papilionoideae</taxon>
        <taxon>50 kb inversion clade</taxon>
        <taxon>NPAAA clade</taxon>
        <taxon>Hologalegina</taxon>
        <taxon>IRL clade</taxon>
        <taxon>Trifolieae</taxon>
        <taxon>Trifolium</taxon>
    </lineage>
</organism>
<name>A0A392S473_9FABA</name>